<dbReference type="GO" id="GO:0004650">
    <property type="term" value="F:polygalacturonase activity"/>
    <property type="evidence" value="ECO:0007669"/>
    <property type="project" value="InterPro"/>
</dbReference>
<dbReference type="Gene3D" id="2.160.20.10">
    <property type="entry name" value="Single-stranded right-handed beta-helix, Pectin lyase-like"/>
    <property type="match status" value="1"/>
</dbReference>
<dbReference type="RefSeq" id="WP_169678186.1">
    <property type="nucleotide sequence ID" value="NZ_JABBNU010000002.1"/>
</dbReference>
<dbReference type="Pfam" id="PF00295">
    <property type="entry name" value="Glyco_hydro_28"/>
    <property type="match status" value="1"/>
</dbReference>
<dbReference type="SUPFAM" id="SSF51126">
    <property type="entry name" value="Pectin lyase-like"/>
    <property type="match status" value="1"/>
</dbReference>
<evidence type="ECO:0000256" key="2">
    <source>
        <dbReference type="ARBA" id="ARBA00022801"/>
    </source>
</evidence>
<keyword evidence="3 4" id="KW-0326">Glycosidase</keyword>
<dbReference type="AlphaFoldDB" id="A0A848IWB0"/>
<proteinExistence type="inferred from homology"/>
<organism evidence="6 7">
    <name type="scientific">Marinigracilibium pacificum</name>
    <dbReference type="NCBI Taxonomy" id="2729599"/>
    <lineage>
        <taxon>Bacteria</taxon>
        <taxon>Pseudomonadati</taxon>
        <taxon>Bacteroidota</taxon>
        <taxon>Cytophagia</taxon>
        <taxon>Cytophagales</taxon>
        <taxon>Flammeovirgaceae</taxon>
        <taxon>Marinigracilibium</taxon>
    </lineage>
</organism>
<evidence type="ECO:0000313" key="6">
    <source>
        <dbReference type="EMBL" id="NMM47565.1"/>
    </source>
</evidence>
<evidence type="ECO:0000313" key="7">
    <source>
        <dbReference type="Proteomes" id="UP000559010"/>
    </source>
</evidence>
<dbReference type="InterPro" id="IPR011050">
    <property type="entry name" value="Pectin_lyase_fold/virulence"/>
</dbReference>
<dbReference type="SMART" id="SM00710">
    <property type="entry name" value="PbH1"/>
    <property type="match status" value="5"/>
</dbReference>
<dbReference type="PROSITE" id="PS51257">
    <property type="entry name" value="PROKAR_LIPOPROTEIN"/>
    <property type="match status" value="1"/>
</dbReference>
<dbReference type="InterPro" id="IPR051801">
    <property type="entry name" value="GH28_Enzymes"/>
</dbReference>
<comment type="similarity">
    <text evidence="1 4">Belongs to the glycosyl hydrolase 28 family.</text>
</comment>
<keyword evidence="7" id="KW-1185">Reference proteome</keyword>
<dbReference type="EMBL" id="JABBNU010000002">
    <property type="protein sequence ID" value="NMM47565.1"/>
    <property type="molecule type" value="Genomic_DNA"/>
</dbReference>
<dbReference type="InterPro" id="IPR006626">
    <property type="entry name" value="PbH1"/>
</dbReference>
<gene>
    <name evidence="6" type="ORF">HH304_04075</name>
</gene>
<evidence type="ECO:0000256" key="4">
    <source>
        <dbReference type="RuleBase" id="RU361169"/>
    </source>
</evidence>
<feature type="transmembrane region" description="Helical" evidence="5">
    <location>
        <begin position="7"/>
        <end position="25"/>
    </location>
</feature>
<evidence type="ECO:0000256" key="5">
    <source>
        <dbReference type="SAM" id="Phobius"/>
    </source>
</evidence>
<dbReference type="InterPro" id="IPR012334">
    <property type="entry name" value="Pectin_lyas_fold"/>
</dbReference>
<accession>A0A848IWB0</accession>
<keyword evidence="5" id="KW-1133">Transmembrane helix</keyword>
<comment type="caution">
    <text evidence="6">The sequence shown here is derived from an EMBL/GenBank/DDBJ whole genome shotgun (WGS) entry which is preliminary data.</text>
</comment>
<sequence>MKNRPFYISGLTGIWIIVLFCTITACNQGGGFTVEYANKIQDSAWNSIDQIESRIIKPEIPARTIDIRTFGAKGDSISNDLPVVIQAIDSLTAIGGGKIIFPKGQYYMKGPIHFKSNIELHFEDSARIFFSSTPSDYLPLVKVRWEGTVCYNYSPLIYGIGLKNIALTGNGIIDGAGKDWSVEWRKVQDNDKQVLRQMGNDVIPEEERVFGNGFLDLDGDGQDDGHGDQKQHFLRPTLVEFYESENVLIEGLTFLDSPFWTIHPVFCKNVIIKNLTVFGSVLNDDGVDPDSCEDVLIEGCEIQTHDDAISIKAGRDQDAWNRPGSKNIIIRNNKLLSGVNALCIGSEMSGGVSNVFAENNQISNGKHAINFKCNLDRGGQVQHVYIRNISIDACEDAMFIFRMDYHGYRGNNFPTQFNDFYISDITCDLVEKTPFKIVGVEEKPIEKVFLADINIEKAGEENAIEFATDILFNNVKIEGKEIKN</sequence>
<reference evidence="6 7" key="1">
    <citation type="submission" date="2020-04" db="EMBL/GenBank/DDBJ databases">
        <title>Flammeovirgaceae bacterium KN852 isolated from deep sea.</title>
        <authorList>
            <person name="Zhang D.-C."/>
        </authorList>
    </citation>
    <scope>NUCLEOTIDE SEQUENCE [LARGE SCALE GENOMIC DNA]</scope>
    <source>
        <strain evidence="6 7">KN852</strain>
    </source>
</reference>
<keyword evidence="5" id="KW-0472">Membrane</keyword>
<dbReference type="PANTHER" id="PTHR31339">
    <property type="entry name" value="PECTIN LYASE-RELATED"/>
    <property type="match status" value="1"/>
</dbReference>
<evidence type="ECO:0000256" key="1">
    <source>
        <dbReference type="ARBA" id="ARBA00008834"/>
    </source>
</evidence>
<keyword evidence="2 4" id="KW-0378">Hydrolase</keyword>
<dbReference type="PANTHER" id="PTHR31339:SF9">
    <property type="entry name" value="PLASMIN AND FIBRONECTIN-BINDING PROTEIN A"/>
    <property type="match status" value="1"/>
</dbReference>
<name>A0A848IWB0_9BACT</name>
<evidence type="ECO:0000256" key="3">
    <source>
        <dbReference type="ARBA" id="ARBA00023295"/>
    </source>
</evidence>
<dbReference type="GO" id="GO:0005975">
    <property type="term" value="P:carbohydrate metabolic process"/>
    <property type="evidence" value="ECO:0007669"/>
    <property type="project" value="InterPro"/>
</dbReference>
<dbReference type="Proteomes" id="UP000559010">
    <property type="component" value="Unassembled WGS sequence"/>
</dbReference>
<keyword evidence="5" id="KW-0812">Transmembrane</keyword>
<protein>
    <submittedName>
        <fullName evidence="6">Glycoside hydrolase family 28 protein</fullName>
    </submittedName>
</protein>
<dbReference type="InterPro" id="IPR000743">
    <property type="entry name" value="Glyco_hydro_28"/>
</dbReference>